<sequence length="357" mass="36797">MSEVTNPAGPAGPTGTGEVDFILDSRGAGQELGAWVVGVGFGREGRSAAFALGDGTIHLADPAAPKGDWRRIEAHDGAALSLVPDVADGVLSGGDDGRLVRTAPDGTVEQVASFGMMKWVEHLATHPSGLRAVAVGKALHLMDKQGATLKTLTTPSTIGGVALDAKGKRVVASHYNGASIWFVAAKEGAPRVLEWKGSHHAVAFSPDGTHVVTAMQEAALHGWRLTDGQHMRMAGYPAKTKFLSFTPKGRWLATSGSEAVVCWPFFGGGPMGKAPEEIAGGDGVLCTAVACHPSQEVFAAGFSDGLVLMAEIASGRIVPLAAPGRGAVSALAWNHTGSHLAFGSETGFAALIDLTRR</sequence>
<evidence type="ECO:0000313" key="1">
    <source>
        <dbReference type="EMBL" id="MFC0410340.1"/>
    </source>
</evidence>
<name>A0ABV6JX87_9PROT</name>
<dbReference type="PANTHER" id="PTHR19879:SF9">
    <property type="entry name" value="TRANSCRIPTION INITIATION FACTOR TFIID SUBUNIT 5"/>
    <property type="match status" value="1"/>
</dbReference>
<accession>A0ABV6JX87</accession>
<dbReference type="SUPFAM" id="SSF75011">
    <property type="entry name" value="3-carboxy-cis,cis-mucoante lactonizing enzyme"/>
    <property type="match status" value="1"/>
</dbReference>
<protein>
    <submittedName>
        <fullName evidence="1">WD40 repeat domain-containing protein</fullName>
    </submittedName>
</protein>
<reference evidence="1 2" key="1">
    <citation type="submission" date="2024-09" db="EMBL/GenBank/DDBJ databases">
        <authorList>
            <person name="Sun Q."/>
            <person name="Mori K."/>
        </authorList>
    </citation>
    <scope>NUCLEOTIDE SEQUENCE [LARGE SCALE GENOMIC DNA]</scope>
    <source>
        <strain evidence="1 2">TBRC 5777</strain>
    </source>
</reference>
<proteinExistence type="predicted"/>
<dbReference type="EMBL" id="JBHLUN010000014">
    <property type="protein sequence ID" value="MFC0410340.1"/>
    <property type="molecule type" value="Genomic_DNA"/>
</dbReference>
<dbReference type="RefSeq" id="WP_377046089.1">
    <property type="nucleotide sequence ID" value="NZ_JBHLUN010000014.1"/>
</dbReference>
<evidence type="ECO:0000313" key="2">
    <source>
        <dbReference type="Proteomes" id="UP001589865"/>
    </source>
</evidence>
<organism evidence="1 2">
    <name type="scientific">Roseomonas elaeocarpi</name>
    <dbReference type="NCBI Taxonomy" id="907779"/>
    <lineage>
        <taxon>Bacteria</taxon>
        <taxon>Pseudomonadati</taxon>
        <taxon>Pseudomonadota</taxon>
        <taxon>Alphaproteobacteria</taxon>
        <taxon>Acetobacterales</taxon>
        <taxon>Roseomonadaceae</taxon>
        <taxon>Roseomonas</taxon>
    </lineage>
</organism>
<keyword evidence="2" id="KW-1185">Reference proteome</keyword>
<comment type="caution">
    <text evidence="1">The sequence shown here is derived from an EMBL/GenBank/DDBJ whole genome shotgun (WGS) entry which is preliminary data.</text>
</comment>
<dbReference type="SMART" id="SM00320">
    <property type="entry name" value="WD40"/>
    <property type="match status" value="5"/>
</dbReference>
<gene>
    <name evidence="1" type="ORF">ACFFGY_18960</name>
</gene>
<dbReference type="SUPFAM" id="SSF63829">
    <property type="entry name" value="Calcium-dependent phosphotriesterase"/>
    <property type="match status" value="1"/>
</dbReference>
<dbReference type="Proteomes" id="UP001589865">
    <property type="component" value="Unassembled WGS sequence"/>
</dbReference>
<dbReference type="InterPro" id="IPR001680">
    <property type="entry name" value="WD40_rpt"/>
</dbReference>
<dbReference type="PANTHER" id="PTHR19879">
    <property type="entry name" value="TRANSCRIPTION INITIATION FACTOR TFIID"/>
    <property type="match status" value="1"/>
</dbReference>
<dbReference type="Gene3D" id="2.130.10.10">
    <property type="entry name" value="YVTN repeat-like/Quinoprotein amine dehydrogenase"/>
    <property type="match status" value="2"/>
</dbReference>
<dbReference type="InterPro" id="IPR015943">
    <property type="entry name" value="WD40/YVTN_repeat-like_dom_sf"/>
</dbReference>